<dbReference type="GO" id="GO:0005524">
    <property type="term" value="F:ATP binding"/>
    <property type="evidence" value="ECO:0007669"/>
    <property type="project" value="UniProtKB-UniRule"/>
</dbReference>
<feature type="binding site" evidence="19">
    <location>
        <position position="655"/>
    </location>
    <ligand>
        <name>ATP</name>
        <dbReference type="ChEBI" id="CHEBI:30616"/>
    </ligand>
</feature>
<evidence type="ECO:0000256" key="7">
    <source>
        <dbReference type="ARBA" id="ARBA00022692"/>
    </source>
</evidence>
<evidence type="ECO:0000256" key="3">
    <source>
        <dbReference type="ARBA" id="ARBA00012513"/>
    </source>
</evidence>
<evidence type="ECO:0000256" key="1">
    <source>
        <dbReference type="ARBA" id="ARBA00004370"/>
    </source>
</evidence>
<evidence type="ECO:0000256" key="11">
    <source>
        <dbReference type="ARBA" id="ARBA00022777"/>
    </source>
</evidence>
<dbReference type="Pfam" id="PF23598">
    <property type="entry name" value="LRR_14"/>
    <property type="match status" value="1"/>
</dbReference>
<evidence type="ECO:0000256" key="15">
    <source>
        <dbReference type="ARBA" id="ARBA00023170"/>
    </source>
</evidence>
<dbReference type="InterPro" id="IPR008271">
    <property type="entry name" value="Ser/Thr_kinase_AS"/>
</dbReference>
<proteinExistence type="inferred from homology"/>
<dbReference type="PROSITE" id="PS00108">
    <property type="entry name" value="PROTEIN_KINASE_ST"/>
    <property type="match status" value="1"/>
</dbReference>
<evidence type="ECO:0000256" key="4">
    <source>
        <dbReference type="ARBA" id="ARBA00022527"/>
    </source>
</evidence>
<evidence type="ECO:0000256" key="13">
    <source>
        <dbReference type="ARBA" id="ARBA00022989"/>
    </source>
</evidence>
<dbReference type="SUPFAM" id="SSF52058">
    <property type="entry name" value="L domain-like"/>
    <property type="match status" value="1"/>
</dbReference>
<dbReference type="Gene3D" id="1.10.510.10">
    <property type="entry name" value="Transferase(Phosphotransferase) domain 1"/>
    <property type="match status" value="1"/>
</dbReference>
<keyword evidence="12 19" id="KW-0067">ATP-binding</keyword>
<dbReference type="InterPro" id="IPR013210">
    <property type="entry name" value="LRR_N_plant-typ"/>
</dbReference>
<evidence type="ECO:0000313" key="23">
    <source>
        <dbReference type="EMBL" id="KAH6828309.1"/>
    </source>
</evidence>
<comment type="catalytic activity">
    <reaction evidence="17">
        <text>L-threonyl-[protein] + ATP = O-phospho-L-threonyl-[protein] + ADP + H(+)</text>
        <dbReference type="Rhea" id="RHEA:46608"/>
        <dbReference type="Rhea" id="RHEA-COMP:11060"/>
        <dbReference type="Rhea" id="RHEA-COMP:11605"/>
        <dbReference type="ChEBI" id="CHEBI:15378"/>
        <dbReference type="ChEBI" id="CHEBI:30013"/>
        <dbReference type="ChEBI" id="CHEBI:30616"/>
        <dbReference type="ChEBI" id="CHEBI:61977"/>
        <dbReference type="ChEBI" id="CHEBI:456216"/>
        <dbReference type="EC" id="2.7.11.1"/>
    </reaction>
</comment>
<dbReference type="PANTHER" id="PTHR45974:SF134">
    <property type="entry name" value="OS01G0960400 PROTEIN"/>
    <property type="match status" value="1"/>
</dbReference>
<keyword evidence="15" id="KW-0675">Receptor</keyword>
<dbReference type="GO" id="GO:0016020">
    <property type="term" value="C:membrane"/>
    <property type="evidence" value="ECO:0007669"/>
    <property type="project" value="UniProtKB-SubCell"/>
</dbReference>
<keyword evidence="6" id="KW-0808">Transferase</keyword>
<dbReference type="FunFam" id="3.30.200.20:FF:000039">
    <property type="entry name" value="receptor-like protein kinase FERONIA"/>
    <property type="match status" value="1"/>
</dbReference>
<dbReference type="SMART" id="SM00220">
    <property type="entry name" value="S_TKc"/>
    <property type="match status" value="1"/>
</dbReference>
<keyword evidence="7 20" id="KW-0812">Transmembrane</keyword>
<dbReference type="Gene3D" id="3.30.200.20">
    <property type="entry name" value="Phosphorylase Kinase, domain 1"/>
    <property type="match status" value="1"/>
</dbReference>
<keyword evidence="4" id="KW-0723">Serine/threonine-protein kinase</keyword>
<evidence type="ECO:0000256" key="19">
    <source>
        <dbReference type="PROSITE-ProRule" id="PRU10141"/>
    </source>
</evidence>
<evidence type="ECO:0000256" key="14">
    <source>
        <dbReference type="ARBA" id="ARBA00023136"/>
    </source>
</evidence>
<evidence type="ECO:0000259" key="22">
    <source>
        <dbReference type="PROSITE" id="PS50011"/>
    </source>
</evidence>
<evidence type="ECO:0000256" key="2">
    <source>
        <dbReference type="ARBA" id="ARBA00008684"/>
    </source>
</evidence>
<dbReference type="AlphaFoldDB" id="A0AAD4P649"/>
<evidence type="ECO:0000256" key="6">
    <source>
        <dbReference type="ARBA" id="ARBA00022679"/>
    </source>
</evidence>
<dbReference type="InterPro" id="IPR001611">
    <property type="entry name" value="Leu-rich_rpt"/>
</dbReference>
<feature type="signal peptide" evidence="21">
    <location>
        <begin position="1"/>
        <end position="31"/>
    </location>
</feature>
<keyword evidence="24" id="KW-1185">Reference proteome</keyword>
<name>A0AAD4P649_PERFH</name>
<dbReference type="EMBL" id="SDAM02000126">
    <property type="protein sequence ID" value="KAH6828309.1"/>
    <property type="molecule type" value="Genomic_DNA"/>
</dbReference>
<dbReference type="InterPro" id="IPR055414">
    <property type="entry name" value="LRR_R13L4/SHOC2-like"/>
</dbReference>
<comment type="catalytic activity">
    <reaction evidence="18">
        <text>L-seryl-[protein] + ATP = O-phospho-L-seryl-[protein] + ADP + H(+)</text>
        <dbReference type="Rhea" id="RHEA:17989"/>
        <dbReference type="Rhea" id="RHEA-COMP:9863"/>
        <dbReference type="Rhea" id="RHEA-COMP:11604"/>
        <dbReference type="ChEBI" id="CHEBI:15378"/>
        <dbReference type="ChEBI" id="CHEBI:29999"/>
        <dbReference type="ChEBI" id="CHEBI:30616"/>
        <dbReference type="ChEBI" id="CHEBI:83421"/>
        <dbReference type="ChEBI" id="CHEBI:456216"/>
        <dbReference type="EC" id="2.7.11.1"/>
    </reaction>
</comment>
<protein>
    <recommendedName>
        <fullName evidence="3">non-specific serine/threonine protein kinase</fullName>
        <ecNumber evidence="3">2.7.11.1</ecNumber>
    </recommendedName>
</protein>
<dbReference type="InterPro" id="IPR011009">
    <property type="entry name" value="Kinase-like_dom_sf"/>
</dbReference>
<keyword evidence="11 23" id="KW-0418">Kinase</keyword>
<feature type="chain" id="PRO_5041924189" description="non-specific serine/threonine protein kinase" evidence="21">
    <location>
        <begin position="32"/>
        <end position="974"/>
    </location>
</feature>
<keyword evidence="16" id="KW-0325">Glycoprotein</keyword>
<dbReference type="EC" id="2.7.11.1" evidence="3"/>
<gene>
    <name evidence="23" type="ORF">C2S53_014085</name>
</gene>
<dbReference type="PROSITE" id="PS50011">
    <property type="entry name" value="PROTEIN_KINASE_DOM"/>
    <property type="match status" value="1"/>
</dbReference>
<evidence type="ECO:0000313" key="24">
    <source>
        <dbReference type="Proteomes" id="UP001190926"/>
    </source>
</evidence>
<evidence type="ECO:0000256" key="18">
    <source>
        <dbReference type="ARBA" id="ARBA00048679"/>
    </source>
</evidence>
<dbReference type="SUPFAM" id="SSF56112">
    <property type="entry name" value="Protein kinase-like (PK-like)"/>
    <property type="match status" value="1"/>
</dbReference>
<accession>A0AAD4P649</accession>
<reference evidence="23 24" key="1">
    <citation type="journal article" date="2021" name="Nat. Commun.">
        <title>Incipient diploidization of the medicinal plant Perilla within 10,000 years.</title>
        <authorList>
            <person name="Zhang Y."/>
            <person name="Shen Q."/>
            <person name="Leng L."/>
            <person name="Zhang D."/>
            <person name="Chen S."/>
            <person name="Shi Y."/>
            <person name="Ning Z."/>
            <person name="Chen S."/>
        </authorList>
    </citation>
    <scope>NUCLEOTIDE SEQUENCE [LARGE SCALE GENOMIC DNA]</scope>
    <source>
        <strain evidence="24">cv. PC099</strain>
    </source>
</reference>
<keyword evidence="10 19" id="KW-0547">Nucleotide-binding</keyword>
<dbReference type="PROSITE" id="PS00107">
    <property type="entry name" value="PROTEIN_KINASE_ATP"/>
    <property type="match status" value="1"/>
</dbReference>
<feature type="transmembrane region" description="Helical" evidence="20">
    <location>
        <begin position="562"/>
        <end position="586"/>
    </location>
</feature>
<dbReference type="InterPro" id="IPR032675">
    <property type="entry name" value="LRR_dom_sf"/>
</dbReference>
<evidence type="ECO:0000256" key="9">
    <source>
        <dbReference type="ARBA" id="ARBA00022737"/>
    </source>
</evidence>
<dbReference type="Pfam" id="PF08263">
    <property type="entry name" value="LRRNT_2"/>
    <property type="match status" value="1"/>
</dbReference>
<dbReference type="Proteomes" id="UP001190926">
    <property type="component" value="Unassembled WGS sequence"/>
</dbReference>
<keyword evidence="14 20" id="KW-0472">Membrane</keyword>
<evidence type="ECO:0000256" key="8">
    <source>
        <dbReference type="ARBA" id="ARBA00022729"/>
    </source>
</evidence>
<organism evidence="23 24">
    <name type="scientific">Perilla frutescens var. hirtella</name>
    <name type="common">Perilla citriodora</name>
    <name type="synonym">Perilla setoyensis</name>
    <dbReference type="NCBI Taxonomy" id="608512"/>
    <lineage>
        <taxon>Eukaryota</taxon>
        <taxon>Viridiplantae</taxon>
        <taxon>Streptophyta</taxon>
        <taxon>Embryophyta</taxon>
        <taxon>Tracheophyta</taxon>
        <taxon>Spermatophyta</taxon>
        <taxon>Magnoliopsida</taxon>
        <taxon>eudicotyledons</taxon>
        <taxon>Gunneridae</taxon>
        <taxon>Pentapetalae</taxon>
        <taxon>asterids</taxon>
        <taxon>lamiids</taxon>
        <taxon>Lamiales</taxon>
        <taxon>Lamiaceae</taxon>
        <taxon>Nepetoideae</taxon>
        <taxon>Elsholtzieae</taxon>
        <taxon>Perilla</taxon>
    </lineage>
</organism>
<comment type="similarity">
    <text evidence="2">Belongs to the protein kinase superfamily. Ser/Thr protein kinase family.</text>
</comment>
<keyword evidence="8 21" id="KW-0732">Signal</keyword>
<evidence type="ECO:0000256" key="20">
    <source>
        <dbReference type="SAM" id="Phobius"/>
    </source>
</evidence>
<evidence type="ECO:0000256" key="17">
    <source>
        <dbReference type="ARBA" id="ARBA00047899"/>
    </source>
</evidence>
<dbReference type="Gene3D" id="3.80.10.10">
    <property type="entry name" value="Ribonuclease Inhibitor"/>
    <property type="match status" value="2"/>
</dbReference>
<evidence type="ECO:0000256" key="21">
    <source>
        <dbReference type="SAM" id="SignalP"/>
    </source>
</evidence>
<comment type="caution">
    <text evidence="23">The sequence shown here is derived from an EMBL/GenBank/DDBJ whole genome shotgun (WGS) entry which is preliminary data.</text>
</comment>
<dbReference type="Pfam" id="PF00069">
    <property type="entry name" value="Pkinase"/>
    <property type="match status" value="1"/>
</dbReference>
<dbReference type="InterPro" id="IPR017441">
    <property type="entry name" value="Protein_kinase_ATP_BS"/>
</dbReference>
<dbReference type="FunFam" id="3.80.10.10:FF:000387">
    <property type="entry name" value="Probable LRR receptor-like serine/threonine-protein kinase At1g06840"/>
    <property type="match status" value="1"/>
</dbReference>
<comment type="subcellular location">
    <subcellularLocation>
        <location evidence="1">Membrane</location>
    </subcellularLocation>
</comment>
<evidence type="ECO:0000256" key="16">
    <source>
        <dbReference type="ARBA" id="ARBA00023180"/>
    </source>
</evidence>
<evidence type="ECO:0000256" key="10">
    <source>
        <dbReference type="ARBA" id="ARBA00022741"/>
    </source>
</evidence>
<feature type="domain" description="Protein kinase" evidence="22">
    <location>
        <begin position="627"/>
        <end position="920"/>
    </location>
</feature>
<keyword evidence="5" id="KW-0433">Leucine-rich repeat</keyword>
<dbReference type="InterPro" id="IPR000719">
    <property type="entry name" value="Prot_kinase_dom"/>
</dbReference>
<keyword evidence="13 20" id="KW-1133">Transmembrane helix</keyword>
<dbReference type="PANTHER" id="PTHR45974">
    <property type="entry name" value="RECEPTOR-LIKE PROTEIN 55"/>
    <property type="match status" value="1"/>
</dbReference>
<dbReference type="GO" id="GO:0004674">
    <property type="term" value="F:protein serine/threonine kinase activity"/>
    <property type="evidence" value="ECO:0007669"/>
    <property type="project" value="UniProtKB-KW"/>
</dbReference>
<evidence type="ECO:0000256" key="12">
    <source>
        <dbReference type="ARBA" id="ARBA00022840"/>
    </source>
</evidence>
<dbReference type="Pfam" id="PF00560">
    <property type="entry name" value="LRR_1"/>
    <property type="match status" value="1"/>
</dbReference>
<keyword evidence="9" id="KW-0677">Repeat</keyword>
<sequence length="974" mass="106997">MVLFGRSQKRRAKLGSCIIVCVCLLLIVANSQTTPKGEVIALRSIKKSLSDPNGNLRNWKSGDPCASNWTGVICHITTPDDGFLHVTQLLLLKKNLSGTLSAKLGHLSYMKILDFMWNNISGTVPKEIGYITSLELLLLSGNQLTGFLPDELSYLSNLDRLQIDENQISGPIPPSFANLTKLKHFHMNNNSLSGLIPPELSRLPILVHLLLENNNLSGSLPPQLSELHTLRILQLDNNNFYGSTIPSSYSNMTRLLKLSLRNCSLHGSIPSWNNMPNVAYIDLSLNQLSGSIPTGVLSEAITVIDLSSNALSGMIPESFSKLPLLQKLSVANNSLVGSVPSIIWQNRTLNVSETLILNFANNRFSNISGSLLIPPNVTIGLQGNPLCSSRNIIQLCGPHGEDFSSTLNVTGLDYCPPQSCPHPYEYAPPSPAVRCFCAAPLYVGYRLKSPGFLDFVPYFNAFVSYLTSGLGLHLYQLDIDSAVWQKGPRLRLFLKLFPMYNASSVMPLFNKSEVLRIRDLFSGWKVGLSDVFGPCEFLSFTPSDAYKDEFGLPSSSGISKGALAGIILGTIAGSITLSAFVSLLIMRRRSSKHLQSSRRRQSSRSFLKVVDVRDFTYGEMVLATNNFDGSSLVGEGGYGKVYRGILADGTIVAIKRAQEGSRQGEKEFCTEIELLSRLHHRNLVSLIGYCDDEGEQRGVDCAFRDADVGKFKAPLAFGMRVRVALGASRGILYLHTEADPPVFHRDIKSTNILLDSNYTAKVADFGLSRLAPVAEVEGTVPDHISTVVKGTPVRIMTLDNLVYKFIFTENSNIWLLQGYLDPEYFLTHKLTDKSDVYSLGVVFMELLTGMRPIYHGKNLVREVNIASGSGMIFCVIDKRMGSYPSDCVEKFTRLAVKCCRDETDERPSMADVVRELENILTMMPPDTDIQIQESSLEGKVAVTTPTSSSSLFTTSSAAAANYSTDAAITTIEPR</sequence>
<evidence type="ECO:0000256" key="5">
    <source>
        <dbReference type="ARBA" id="ARBA00022614"/>
    </source>
</evidence>